<organism evidence="1 2">
    <name type="scientific">Nesidiocoris tenuis</name>
    <dbReference type="NCBI Taxonomy" id="355587"/>
    <lineage>
        <taxon>Eukaryota</taxon>
        <taxon>Metazoa</taxon>
        <taxon>Ecdysozoa</taxon>
        <taxon>Arthropoda</taxon>
        <taxon>Hexapoda</taxon>
        <taxon>Insecta</taxon>
        <taxon>Pterygota</taxon>
        <taxon>Neoptera</taxon>
        <taxon>Paraneoptera</taxon>
        <taxon>Hemiptera</taxon>
        <taxon>Heteroptera</taxon>
        <taxon>Panheteroptera</taxon>
        <taxon>Cimicomorpha</taxon>
        <taxon>Miridae</taxon>
        <taxon>Dicyphina</taxon>
        <taxon>Nesidiocoris</taxon>
    </lineage>
</organism>
<gene>
    <name evidence="1" type="ORF">NTJ_00048</name>
</gene>
<keyword evidence="2" id="KW-1185">Reference proteome</keyword>
<evidence type="ECO:0000313" key="1">
    <source>
        <dbReference type="EMBL" id="BES87243.1"/>
    </source>
</evidence>
<evidence type="ECO:0000313" key="2">
    <source>
        <dbReference type="Proteomes" id="UP001307889"/>
    </source>
</evidence>
<proteinExistence type="predicted"/>
<protein>
    <submittedName>
        <fullName evidence="1">Uncharacterized protein</fullName>
    </submittedName>
</protein>
<name>A0ABN7A5U6_9HEMI</name>
<accession>A0ABN7A5U6</accession>
<reference evidence="1 2" key="1">
    <citation type="submission" date="2023-09" db="EMBL/GenBank/DDBJ databases">
        <title>Nesidiocoris tenuis whole genome shotgun sequence.</title>
        <authorList>
            <person name="Shibata T."/>
            <person name="Shimoda M."/>
            <person name="Kobayashi T."/>
            <person name="Uehara T."/>
        </authorList>
    </citation>
    <scope>NUCLEOTIDE SEQUENCE [LARGE SCALE GENOMIC DNA]</scope>
    <source>
        <strain evidence="1 2">Japan</strain>
    </source>
</reference>
<dbReference type="EMBL" id="AP028909">
    <property type="protein sequence ID" value="BES87243.1"/>
    <property type="molecule type" value="Genomic_DNA"/>
</dbReference>
<dbReference type="Proteomes" id="UP001307889">
    <property type="component" value="Chromosome 1"/>
</dbReference>
<sequence length="103" mass="10904">MSTRAGVRVDEIGRKWDGGQSAAVRGKRCSLIIKRASEPGSYSTRVVGAGDTAVSTVAMECHSCGPASLHLGRNFSAVARPVRPNHCRNLLTRKGLGRVSLSV</sequence>